<name>A0A9Q0NDH1_9DIPT</name>
<feature type="coiled-coil region" evidence="1">
    <location>
        <begin position="369"/>
        <end position="396"/>
    </location>
</feature>
<keyword evidence="1" id="KW-0175">Coiled coil</keyword>
<keyword evidence="4" id="KW-1185">Reference proteome</keyword>
<dbReference type="PANTHER" id="PTHR10513:SF24">
    <property type="entry name" value="THYMIDINE KINASE 2, MITOCHONDRIAL"/>
    <property type="match status" value="1"/>
</dbReference>
<evidence type="ECO:0000313" key="3">
    <source>
        <dbReference type="EMBL" id="KAJ6647892.1"/>
    </source>
</evidence>
<keyword evidence="3" id="KW-0808">Transferase</keyword>
<evidence type="ECO:0000313" key="4">
    <source>
        <dbReference type="Proteomes" id="UP001151699"/>
    </source>
</evidence>
<dbReference type="Pfam" id="PF01712">
    <property type="entry name" value="dNK"/>
    <property type="match status" value="1"/>
</dbReference>
<dbReference type="InterPro" id="IPR050566">
    <property type="entry name" value="Deoxyribonucleoside_kinase"/>
</dbReference>
<dbReference type="InterPro" id="IPR031314">
    <property type="entry name" value="DNK_dom"/>
</dbReference>
<proteinExistence type="predicted"/>
<reference evidence="3" key="1">
    <citation type="submission" date="2022-07" db="EMBL/GenBank/DDBJ databases">
        <authorList>
            <person name="Trinca V."/>
            <person name="Uliana J.V.C."/>
            <person name="Torres T.T."/>
            <person name="Ward R.J."/>
            <person name="Monesi N."/>
        </authorList>
    </citation>
    <scope>NUCLEOTIDE SEQUENCE</scope>
    <source>
        <strain evidence="3">HSMRA1968</strain>
        <tissue evidence="3">Whole embryos</tissue>
    </source>
</reference>
<dbReference type="SUPFAM" id="SSF52540">
    <property type="entry name" value="P-loop containing nucleoside triphosphate hydrolases"/>
    <property type="match status" value="1"/>
</dbReference>
<comment type="caution">
    <text evidence="3">The sequence shown here is derived from an EMBL/GenBank/DDBJ whole genome shotgun (WGS) entry which is preliminary data.</text>
</comment>
<dbReference type="PANTHER" id="PTHR10513">
    <property type="entry name" value="DEOXYNUCLEOSIDE KINASE"/>
    <property type="match status" value="1"/>
</dbReference>
<accession>A0A9Q0NDH1</accession>
<dbReference type="AlphaFoldDB" id="A0A9Q0NDH1"/>
<dbReference type="GO" id="GO:0019136">
    <property type="term" value="F:deoxynucleoside kinase activity"/>
    <property type="evidence" value="ECO:0007669"/>
    <property type="project" value="TreeGrafter"/>
</dbReference>
<protein>
    <submittedName>
        <fullName evidence="3">Deoxynucleoside kinase</fullName>
    </submittedName>
</protein>
<dbReference type="OrthoDB" id="567086at2759"/>
<dbReference type="EMBL" id="WJQU01000001">
    <property type="protein sequence ID" value="KAJ6647892.1"/>
    <property type="molecule type" value="Genomic_DNA"/>
</dbReference>
<organism evidence="3 4">
    <name type="scientific">Pseudolycoriella hygida</name>
    <dbReference type="NCBI Taxonomy" id="35572"/>
    <lineage>
        <taxon>Eukaryota</taxon>
        <taxon>Metazoa</taxon>
        <taxon>Ecdysozoa</taxon>
        <taxon>Arthropoda</taxon>
        <taxon>Hexapoda</taxon>
        <taxon>Insecta</taxon>
        <taxon>Pterygota</taxon>
        <taxon>Neoptera</taxon>
        <taxon>Endopterygota</taxon>
        <taxon>Diptera</taxon>
        <taxon>Nematocera</taxon>
        <taxon>Sciaroidea</taxon>
        <taxon>Sciaridae</taxon>
        <taxon>Pseudolycoriella</taxon>
    </lineage>
</organism>
<evidence type="ECO:0000256" key="1">
    <source>
        <dbReference type="SAM" id="Coils"/>
    </source>
</evidence>
<dbReference type="InterPro" id="IPR027417">
    <property type="entry name" value="P-loop_NTPase"/>
</dbReference>
<evidence type="ECO:0000259" key="2">
    <source>
        <dbReference type="Pfam" id="PF01712"/>
    </source>
</evidence>
<dbReference type="Proteomes" id="UP001151699">
    <property type="component" value="Chromosome A"/>
</dbReference>
<sequence>CQLLCAKKGHNMDNFDREVVNSVNNPIEGNIGSEKSTVIEYCRRQTNAVAYQKPVELWRNVGGVNLLMAVGKSMIAIYEKETFKPTKVVERSLLSSRYCFFELVRQMLTIDRVSSHVLDHWYDRMLKLDRVRPHAIIYLRTSSSVAYERMRARARPEEGTVALGYLEGLHSSHEHWLRDLQEANLRNEEEITIFTVDADLSPVALISEYEQVWHCVNLLADGIPTTLSNDIKADSDFEQPKKSKIDWKPEKETIKLSKSQMTDIFDFKQHCTRQYRLRSISWGQSYEFDVYFDGDINHSKRGKTWELSGAERQKVRKVLSQKTVKQFRAEKINEADKKLRAEGNLQDVYSDDTLRRVRHEALTSQDLHKNDIQDLLEKNKQQVADVENNVEGAEILLKMVENGDVIVLYVDATGSVVAAPQGIIKRIYYYAGVLALRVFDETRAIVCPLLEMVSASHNAYKFGKWLRHLRYQLSLVTSKWPIINHLVADFSFAILNAASVELNRETLIEHINNTYRRVIVGGSLESGSVVFLHICCNNFSKTAMKDINKQFPKDVSPPKIRTLLKEIIASMFN</sequence>
<keyword evidence="3" id="KW-0418">Kinase</keyword>
<gene>
    <name evidence="3" type="primary">dnk_0</name>
    <name evidence="3" type="ORF">Bhyg_03116</name>
</gene>
<dbReference type="Gene3D" id="3.40.50.300">
    <property type="entry name" value="P-loop containing nucleotide triphosphate hydrolases"/>
    <property type="match status" value="1"/>
</dbReference>
<feature type="non-terminal residue" evidence="3">
    <location>
        <position position="573"/>
    </location>
</feature>
<dbReference type="GO" id="GO:0005739">
    <property type="term" value="C:mitochondrion"/>
    <property type="evidence" value="ECO:0007669"/>
    <property type="project" value="TreeGrafter"/>
</dbReference>
<feature type="domain" description="Deoxynucleoside kinase" evidence="2">
    <location>
        <begin position="27"/>
        <end position="199"/>
    </location>
</feature>